<gene>
    <name evidence="1" type="ORF">FBQ74_10340</name>
</gene>
<evidence type="ECO:0000313" key="2">
    <source>
        <dbReference type="Proteomes" id="UP000304912"/>
    </source>
</evidence>
<dbReference type="Gene3D" id="1.25.40.10">
    <property type="entry name" value="Tetratricopeptide repeat domain"/>
    <property type="match status" value="1"/>
</dbReference>
<dbReference type="InterPro" id="IPR010323">
    <property type="entry name" value="DUF924"/>
</dbReference>
<organism evidence="1 2">
    <name type="scientific">Salinimonas iocasae</name>
    <dbReference type="NCBI Taxonomy" id="2572577"/>
    <lineage>
        <taxon>Bacteria</taxon>
        <taxon>Pseudomonadati</taxon>
        <taxon>Pseudomonadota</taxon>
        <taxon>Gammaproteobacteria</taxon>
        <taxon>Alteromonadales</taxon>
        <taxon>Alteromonadaceae</taxon>
        <taxon>Alteromonas/Salinimonas group</taxon>
        <taxon>Salinimonas</taxon>
    </lineage>
</organism>
<dbReference type="AlphaFoldDB" id="A0A5B7YET4"/>
<keyword evidence="2" id="KW-1185">Reference proteome</keyword>
<dbReference type="RefSeq" id="WP_139756602.1">
    <property type="nucleotide sequence ID" value="NZ_CP039852.1"/>
</dbReference>
<dbReference type="OrthoDB" id="7593450at2"/>
<proteinExistence type="predicted"/>
<protein>
    <submittedName>
        <fullName evidence="1">DUF924 domain-containing protein</fullName>
    </submittedName>
</protein>
<accession>A0A5B7YET4</accession>
<dbReference type="EMBL" id="CP039852">
    <property type="protein sequence ID" value="QCZ93860.1"/>
    <property type="molecule type" value="Genomic_DNA"/>
</dbReference>
<dbReference type="KEGG" id="salk:FBQ74_10340"/>
<reference evidence="1 2" key="1">
    <citation type="submission" date="2019-04" db="EMBL/GenBank/DDBJ databases">
        <title>Salinimonas iocasae sp. nov., a halophilic bacterium isolated from the outer tube casing of tubeworms in Okinawa Trough.</title>
        <authorList>
            <person name="Zhang H."/>
            <person name="Wang H."/>
            <person name="Li C."/>
        </authorList>
    </citation>
    <scope>NUCLEOTIDE SEQUENCE [LARGE SCALE GENOMIC DNA]</scope>
    <source>
        <strain evidence="1 2">KX18D6</strain>
    </source>
</reference>
<evidence type="ECO:0000313" key="1">
    <source>
        <dbReference type="EMBL" id="QCZ93860.1"/>
    </source>
</evidence>
<dbReference type="Proteomes" id="UP000304912">
    <property type="component" value="Chromosome"/>
</dbReference>
<name>A0A5B7YET4_9ALTE</name>
<dbReference type="SUPFAM" id="SSF48452">
    <property type="entry name" value="TPR-like"/>
    <property type="match status" value="1"/>
</dbReference>
<dbReference type="Pfam" id="PF06041">
    <property type="entry name" value="DUF924"/>
    <property type="match status" value="1"/>
</dbReference>
<dbReference type="Gene3D" id="1.20.58.320">
    <property type="entry name" value="TPR-like"/>
    <property type="match status" value="1"/>
</dbReference>
<dbReference type="InterPro" id="IPR011990">
    <property type="entry name" value="TPR-like_helical_dom_sf"/>
</dbReference>
<sequence>MDAAPLVTMEAATEVLSFWFDEIEPEQWFAPDEGLDNIIRSRFGALHQAAARGEMWPWRATPHGRLAEIIVLDQFSRNIYRNQPAAFDCDVAALVLAQEAVATGADRALTSQEVTFLYMPFMHSESLEVHDVAMELFDVDGLEQQMDYEIKHRDILLKFGRYPHRNEVLGRASTVEEKAFLTDPSHSF</sequence>